<dbReference type="EMBL" id="JAFNAA010000022">
    <property type="protein sequence ID" value="MBO1109632.1"/>
    <property type="molecule type" value="Genomic_DNA"/>
</dbReference>
<dbReference type="Proteomes" id="UP000664658">
    <property type="component" value="Unassembled WGS sequence"/>
</dbReference>
<protein>
    <submittedName>
        <fullName evidence="1">VWA domain-containing protein</fullName>
    </submittedName>
</protein>
<dbReference type="InterPro" id="IPR011392">
    <property type="entry name" value="Tellurite-R_TerY"/>
</dbReference>
<dbReference type="PIRSF" id="PIRSF020634">
    <property type="entry name" value="TerY_vWA"/>
    <property type="match status" value="1"/>
</dbReference>
<dbReference type="InterPro" id="IPR036465">
    <property type="entry name" value="vWFA_dom_sf"/>
</dbReference>
<dbReference type="SMART" id="SM00327">
    <property type="entry name" value="VWA"/>
    <property type="match status" value="1"/>
</dbReference>
<name>A0A379CQD8_PLESH</name>
<sequence length="222" mass="25077">MTKPLQSYYDLIDNPSHRCPCILVLDTSYSMYDIAIRELNQGLQQFIQAVKHDDYAGQSVEVGVVTFGHRVIPQLPLTPVRQIENVDNFIASGDSPMGAAVHAGLDILEARKRAYQKAGVAYHQPWLILMTDGVPTDEWRSAAVRCQTLADQKKLSVYSIAMGPDADLNVLTHFGERKPMRLRGLRFREFFQWLSASMERLSQSHPDMPDTEEVDTLGWEAL</sequence>
<dbReference type="Gene3D" id="3.40.50.410">
    <property type="entry name" value="von Willebrand factor, type A domain"/>
    <property type="match status" value="1"/>
</dbReference>
<evidence type="ECO:0000313" key="2">
    <source>
        <dbReference type="Proteomes" id="UP000664658"/>
    </source>
</evidence>
<accession>A0A379CQD8</accession>
<proteinExistence type="predicted"/>
<gene>
    <name evidence="1" type="ORF">J2R62_15710</name>
</gene>
<dbReference type="AlphaFoldDB" id="A0A379CQD8"/>
<reference evidence="1" key="1">
    <citation type="submission" date="2021-03" db="EMBL/GenBank/DDBJ databases">
        <title>Plesiomonas shigelloides zfcc0051, isolated from zebrafish feces.</title>
        <authorList>
            <person name="Vanderhoek Z."/>
            <person name="Gaulke C."/>
        </authorList>
    </citation>
    <scope>NUCLEOTIDE SEQUENCE</scope>
    <source>
        <strain evidence="1">Zfcc0051</strain>
    </source>
</reference>
<comment type="caution">
    <text evidence="1">The sequence shown here is derived from an EMBL/GenBank/DDBJ whole genome shotgun (WGS) entry which is preliminary data.</text>
</comment>
<dbReference type="Pfam" id="PF00092">
    <property type="entry name" value="VWA"/>
    <property type="match status" value="1"/>
</dbReference>
<dbReference type="PROSITE" id="PS50234">
    <property type="entry name" value="VWFA"/>
    <property type="match status" value="1"/>
</dbReference>
<dbReference type="RefSeq" id="WP_039046723.1">
    <property type="nucleotide sequence ID" value="NZ_CP050969.1"/>
</dbReference>
<organism evidence="1 2">
    <name type="scientific">Plesiomonas shigelloides</name>
    <name type="common">Aeromonas shigelloides</name>
    <dbReference type="NCBI Taxonomy" id="703"/>
    <lineage>
        <taxon>Bacteria</taxon>
        <taxon>Pseudomonadati</taxon>
        <taxon>Pseudomonadota</taxon>
        <taxon>Gammaproteobacteria</taxon>
        <taxon>Enterobacterales</taxon>
        <taxon>Enterobacteriaceae</taxon>
        <taxon>Plesiomonas</taxon>
    </lineage>
</organism>
<evidence type="ECO:0000313" key="1">
    <source>
        <dbReference type="EMBL" id="MBO1109632.1"/>
    </source>
</evidence>
<dbReference type="InterPro" id="IPR002035">
    <property type="entry name" value="VWF_A"/>
</dbReference>
<dbReference type="SUPFAM" id="SSF53300">
    <property type="entry name" value="vWA-like"/>
    <property type="match status" value="1"/>
</dbReference>